<organism evidence="2 3">
    <name type="scientific">Laticauda laticaudata</name>
    <name type="common">Blue-ringed sea krait</name>
    <name type="synonym">Blue-lipped sea krait</name>
    <dbReference type="NCBI Taxonomy" id="8630"/>
    <lineage>
        <taxon>Eukaryota</taxon>
        <taxon>Metazoa</taxon>
        <taxon>Chordata</taxon>
        <taxon>Craniata</taxon>
        <taxon>Vertebrata</taxon>
        <taxon>Euteleostomi</taxon>
        <taxon>Lepidosauria</taxon>
        <taxon>Squamata</taxon>
        <taxon>Bifurcata</taxon>
        <taxon>Unidentata</taxon>
        <taxon>Episquamata</taxon>
        <taxon>Toxicofera</taxon>
        <taxon>Serpentes</taxon>
        <taxon>Colubroidea</taxon>
        <taxon>Elapidae</taxon>
        <taxon>Laticaudinae</taxon>
        <taxon>Laticauda</taxon>
    </lineage>
</organism>
<evidence type="ECO:0000256" key="1">
    <source>
        <dbReference type="SAM" id="MobiDB-lite"/>
    </source>
</evidence>
<dbReference type="GO" id="GO:0005886">
    <property type="term" value="C:plasma membrane"/>
    <property type="evidence" value="ECO:0007669"/>
    <property type="project" value="Ensembl"/>
</dbReference>
<dbReference type="Pfam" id="PF05477">
    <property type="entry name" value="SURF2"/>
    <property type="match status" value="1"/>
</dbReference>
<evidence type="ECO:0000313" key="3">
    <source>
        <dbReference type="Proteomes" id="UP000694406"/>
    </source>
</evidence>
<dbReference type="Ensembl" id="ENSLLTT00000021206.1">
    <property type="protein sequence ID" value="ENSLLTP00000020451.1"/>
    <property type="gene ID" value="ENSLLTG00000015314.1"/>
</dbReference>
<dbReference type="GO" id="GO:0005730">
    <property type="term" value="C:nucleolus"/>
    <property type="evidence" value="ECO:0007669"/>
    <property type="project" value="Ensembl"/>
</dbReference>
<name>A0A8C5SP61_LATLA</name>
<protein>
    <submittedName>
        <fullName evidence="2">Surfeit 2</fullName>
    </submittedName>
</protein>
<dbReference type="AlphaFoldDB" id="A0A8C5SP61"/>
<dbReference type="PANTHER" id="PTHR34348:SF1">
    <property type="entry name" value="SURFEIT LOCUS PROTEIN 2"/>
    <property type="match status" value="1"/>
</dbReference>
<reference evidence="2" key="2">
    <citation type="submission" date="2025-09" db="UniProtKB">
        <authorList>
            <consortium name="Ensembl"/>
        </authorList>
    </citation>
    <scope>IDENTIFICATION</scope>
</reference>
<feature type="region of interest" description="Disordered" evidence="1">
    <location>
        <begin position="226"/>
        <end position="334"/>
    </location>
</feature>
<proteinExistence type="predicted"/>
<keyword evidence="3" id="KW-1185">Reference proteome</keyword>
<dbReference type="Proteomes" id="UP000694406">
    <property type="component" value="Unplaced"/>
</dbReference>
<feature type="region of interest" description="Disordered" evidence="1">
    <location>
        <begin position="32"/>
        <end position="75"/>
    </location>
</feature>
<accession>A0A8C5SP61</accession>
<dbReference type="GO" id="GO:0016607">
    <property type="term" value="C:nuclear speck"/>
    <property type="evidence" value="ECO:0007669"/>
    <property type="project" value="Ensembl"/>
</dbReference>
<sequence length="363" mass="41162">MVKRPHPCRRARFDQPNSRLRGAEMMRWLTRSLPRAPRTPPSPSNRRHAAIVPGRKGGQTGGHFRVSPPRLPVPRRNMAGLLRGREEGGEGKAGSAPLSSELERFLQRHPSLRVLPPGKKVRCTLTGHELPCRLPELQAFTAGKRYLRLSKTSEVLDYSEYEPHIVPSTKTPNQLFCKLTLRHLNKIPEHVLRHVQGRRYRKALRRYEECQKEGLEYVPASLLHKRRRPRQETDNGLCERRGKPKGAFWEPPASDGGSETDDSLSDLYPAELFPRKSATGKENPDEFTSDSDEEPARPAVENGSRVEMMEVDSQPATKRRKLQRPSGKSCQLQKKWAGKAGVGVCEAWLQMSKETSRPSEEKI</sequence>
<gene>
    <name evidence="2" type="primary">SURF2</name>
</gene>
<dbReference type="PANTHER" id="PTHR34348">
    <property type="entry name" value="SURFEIT LOCUS PROTEIN 2"/>
    <property type="match status" value="1"/>
</dbReference>
<dbReference type="InterPro" id="IPR008833">
    <property type="entry name" value="Surf2"/>
</dbReference>
<reference evidence="2" key="1">
    <citation type="submission" date="2025-08" db="UniProtKB">
        <authorList>
            <consortium name="Ensembl"/>
        </authorList>
    </citation>
    <scope>IDENTIFICATION</scope>
</reference>
<dbReference type="GeneTree" id="ENSGT00390000016800"/>
<evidence type="ECO:0000313" key="2">
    <source>
        <dbReference type="Ensembl" id="ENSLLTP00000020451.1"/>
    </source>
</evidence>
<feature type="compositionally biased region" description="Basic and acidic residues" evidence="1">
    <location>
        <begin position="230"/>
        <end position="241"/>
    </location>
</feature>